<dbReference type="Pfam" id="PF11951">
    <property type="entry name" value="Fungal_trans_2"/>
    <property type="match status" value="1"/>
</dbReference>
<dbReference type="InterPro" id="IPR053178">
    <property type="entry name" value="Osmoadaptation_assoc"/>
</dbReference>
<dbReference type="Proteomes" id="UP000191672">
    <property type="component" value="Unassembled WGS sequence"/>
</dbReference>
<dbReference type="InterPro" id="IPR021858">
    <property type="entry name" value="Fun_TF"/>
</dbReference>
<gene>
    <name evidence="1" type="ORF">PENANT_c039G03720</name>
</gene>
<comment type="caution">
    <text evidence="1">The sequence shown here is derived from an EMBL/GenBank/DDBJ whole genome shotgun (WGS) entry which is preliminary data.</text>
</comment>
<accession>A0A1V6PT05</accession>
<dbReference type="AlphaFoldDB" id="A0A1V6PT05"/>
<evidence type="ECO:0000313" key="2">
    <source>
        <dbReference type="Proteomes" id="UP000191672"/>
    </source>
</evidence>
<protein>
    <submittedName>
        <fullName evidence="1">Uncharacterized protein</fullName>
    </submittedName>
</protein>
<dbReference type="STRING" id="416450.A0A1V6PT05"/>
<reference evidence="2" key="1">
    <citation type="journal article" date="2017" name="Nat. Microbiol.">
        <title>Global analysis of biosynthetic gene clusters reveals vast potential of secondary metabolite production in Penicillium species.</title>
        <authorList>
            <person name="Nielsen J.C."/>
            <person name="Grijseels S."/>
            <person name="Prigent S."/>
            <person name="Ji B."/>
            <person name="Dainat J."/>
            <person name="Nielsen K.F."/>
            <person name="Frisvad J.C."/>
            <person name="Workman M."/>
            <person name="Nielsen J."/>
        </authorList>
    </citation>
    <scope>NUCLEOTIDE SEQUENCE [LARGE SCALE GENOMIC DNA]</scope>
    <source>
        <strain evidence="2">IBT 31811</strain>
    </source>
</reference>
<dbReference type="PANTHER" id="PTHR38111:SF6">
    <property type="entry name" value="FINGER DOMAIN PROTEIN, PUTATIVE (AFU_ORTHOLOGUE AFUA_8G01940)-RELATED"/>
    <property type="match status" value="1"/>
</dbReference>
<sequence length="443" mass="49347">MARQRLSRGASYSRHVSPFAPLVHLPVALRIKQPRWSVYHAAEAVWHVSSDGSNVMKTSQNESMDEAIVPNLVAGVLGQRRREGFCAFVDDVFPGIFYGYLGLVDVNWFDIARNERETGRSLDWALRSIGTWQLGKANNDRRQMLASREMYGRTLQHLIQAIKSPSLVYADTTLAAAILVGIYEMVNATEQKGWLTHSRGISHLFRVRGPKAHTSGIGRTLILSFRGFLVFEALARGEACFLEDEEWRSILPEALNDEERRGKSCPLGVLIEYAFNEIAQCPGFLARSKALVASPQATSRERECLIREIETSQDTLRVLESQMLAGIKTKQASSGNSSQSFFGVISDPRADTLAKYSHEGIHSAIALLQQLLVVLVSDRTRRKEASPWLALRTAKLQVETVTDPNEMTTLAQEQTRLHPTGPQSVGNSKAWPDRIAMSMGLTK</sequence>
<name>A0A1V6PT05_9EURO</name>
<dbReference type="PANTHER" id="PTHR38111">
    <property type="entry name" value="ZN(2)-C6 FUNGAL-TYPE DOMAIN-CONTAINING PROTEIN-RELATED"/>
    <property type="match status" value="1"/>
</dbReference>
<organism evidence="1 2">
    <name type="scientific">Penicillium antarcticum</name>
    <dbReference type="NCBI Taxonomy" id="416450"/>
    <lineage>
        <taxon>Eukaryota</taxon>
        <taxon>Fungi</taxon>
        <taxon>Dikarya</taxon>
        <taxon>Ascomycota</taxon>
        <taxon>Pezizomycotina</taxon>
        <taxon>Eurotiomycetes</taxon>
        <taxon>Eurotiomycetidae</taxon>
        <taxon>Eurotiales</taxon>
        <taxon>Aspergillaceae</taxon>
        <taxon>Penicillium</taxon>
    </lineage>
</organism>
<proteinExistence type="predicted"/>
<keyword evidence="2" id="KW-1185">Reference proteome</keyword>
<evidence type="ECO:0000313" key="1">
    <source>
        <dbReference type="EMBL" id="OQD80073.1"/>
    </source>
</evidence>
<dbReference type="EMBL" id="MDYN01000039">
    <property type="protein sequence ID" value="OQD80073.1"/>
    <property type="molecule type" value="Genomic_DNA"/>
</dbReference>